<dbReference type="PANTHER" id="PTHR41791:SF1">
    <property type="entry name" value="SSL7039 PROTEIN"/>
    <property type="match status" value="1"/>
</dbReference>
<proteinExistence type="predicted"/>
<dbReference type="InterPro" id="IPR014056">
    <property type="entry name" value="TypeIITA-like_toxin_pred"/>
</dbReference>
<comment type="caution">
    <text evidence="1">The sequence shown here is derived from an EMBL/GenBank/DDBJ whole genome shotgun (WGS) entry which is preliminary data.</text>
</comment>
<gene>
    <name evidence="1" type="ORF">SDC9_195709</name>
</gene>
<dbReference type="NCBIfam" id="TIGR02683">
    <property type="entry name" value="upstrm_HI1419"/>
    <property type="match status" value="1"/>
</dbReference>
<organism evidence="1">
    <name type="scientific">bioreactor metagenome</name>
    <dbReference type="NCBI Taxonomy" id="1076179"/>
    <lineage>
        <taxon>unclassified sequences</taxon>
        <taxon>metagenomes</taxon>
        <taxon>ecological metagenomes</taxon>
    </lineage>
</organism>
<dbReference type="PANTHER" id="PTHR41791">
    <property type="entry name" value="SSL7039 PROTEIN"/>
    <property type="match status" value="1"/>
</dbReference>
<evidence type="ECO:0008006" key="2">
    <source>
        <dbReference type="Google" id="ProtNLM"/>
    </source>
</evidence>
<accession>A0A645I9S8</accession>
<dbReference type="EMBL" id="VSSQ01110113">
    <property type="protein sequence ID" value="MPN48105.1"/>
    <property type="molecule type" value="Genomic_DNA"/>
</dbReference>
<evidence type="ECO:0000313" key="1">
    <source>
        <dbReference type="EMBL" id="MPN48105.1"/>
    </source>
</evidence>
<sequence length="128" mass="14009">MCSVQWAVYSSSRALLIAVFDKTVIDRLRWGMISVKALPEFTRWLDGLADDKVKAVVAARVRRLSFGLPGDVSPVGEGVSELRIHLGAGWRVYFVQRGAELIVLLAGGSKKSQAADIRRAKALAKTLE</sequence>
<dbReference type="AlphaFoldDB" id="A0A645I9S8"/>
<protein>
    <recommendedName>
        <fullName evidence="2">Addiction module killer protein</fullName>
    </recommendedName>
</protein>
<reference evidence="1" key="1">
    <citation type="submission" date="2019-08" db="EMBL/GenBank/DDBJ databases">
        <authorList>
            <person name="Kucharzyk K."/>
            <person name="Murdoch R.W."/>
            <person name="Higgins S."/>
            <person name="Loffler F."/>
        </authorList>
    </citation>
    <scope>NUCLEOTIDE SEQUENCE</scope>
</reference>
<name>A0A645I9S8_9ZZZZ</name>
<dbReference type="InterPro" id="IPR009241">
    <property type="entry name" value="HigB-like"/>
</dbReference>
<dbReference type="Pfam" id="PF05973">
    <property type="entry name" value="Gp49"/>
    <property type="match status" value="1"/>
</dbReference>